<feature type="non-terminal residue" evidence="1">
    <location>
        <position position="1"/>
    </location>
</feature>
<accession>S4NQK0</accession>
<dbReference type="AlphaFoldDB" id="S4NQK0"/>
<evidence type="ECO:0000313" key="1">
    <source>
        <dbReference type="EMBL" id="JAA81051.1"/>
    </source>
</evidence>
<dbReference type="EMBL" id="GAIX01011509">
    <property type="protein sequence ID" value="JAA81051.1"/>
    <property type="molecule type" value="Transcribed_RNA"/>
</dbReference>
<organism evidence="1">
    <name type="scientific">Pararge aegeria</name>
    <name type="common">speckled wood butterfly</name>
    <dbReference type="NCBI Taxonomy" id="116150"/>
    <lineage>
        <taxon>Eukaryota</taxon>
        <taxon>Metazoa</taxon>
        <taxon>Ecdysozoa</taxon>
        <taxon>Arthropoda</taxon>
        <taxon>Hexapoda</taxon>
        <taxon>Insecta</taxon>
        <taxon>Pterygota</taxon>
        <taxon>Neoptera</taxon>
        <taxon>Endopterygota</taxon>
        <taxon>Lepidoptera</taxon>
        <taxon>Glossata</taxon>
        <taxon>Ditrysia</taxon>
        <taxon>Papilionoidea</taxon>
        <taxon>Nymphalidae</taxon>
        <taxon>Satyrinae</taxon>
        <taxon>Satyrini</taxon>
        <taxon>Parargina</taxon>
        <taxon>Pararge</taxon>
    </lineage>
</organism>
<sequence>WTTPLRCRWRTFFREQADVLNPSKNYSKWRKARGVLRTKPMPNTAVARRLPRPITVAAYRITYKIDKDRQI</sequence>
<protein>
    <submittedName>
        <fullName evidence="1">Uncharacterized protein</fullName>
    </submittedName>
</protein>
<reference evidence="1" key="1">
    <citation type="journal article" date="2013" name="BMC Genomics">
        <title>Unscrambling butterfly oogenesis.</title>
        <authorList>
            <person name="Carter J.M."/>
            <person name="Baker S.C."/>
            <person name="Pink R."/>
            <person name="Carter D.R."/>
            <person name="Collins A."/>
            <person name="Tomlin J."/>
            <person name="Gibbs M."/>
            <person name="Breuker C.J."/>
        </authorList>
    </citation>
    <scope>NUCLEOTIDE SEQUENCE</scope>
    <source>
        <tissue evidence="1">Ovary</tissue>
    </source>
</reference>
<name>S4NQK0_9NEOP</name>
<reference evidence="1" key="2">
    <citation type="submission" date="2013-05" db="EMBL/GenBank/DDBJ databases">
        <authorList>
            <person name="Carter J.-M."/>
            <person name="Baker S.C."/>
            <person name="Pink R."/>
            <person name="Carter D.R.F."/>
            <person name="Collins A."/>
            <person name="Tomlin J."/>
            <person name="Gibbs M."/>
            <person name="Breuker C.J."/>
        </authorList>
    </citation>
    <scope>NUCLEOTIDE SEQUENCE</scope>
    <source>
        <tissue evidence="1">Ovary</tissue>
    </source>
</reference>
<proteinExistence type="predicted"/>